<evidence type="ECO:0000313" key="1">
    <source>
        <dbReference type="WBParaSite" id="HNAJ_0000230401-mRNA-1"/>
    </source>
</evidence>
<dbReference type="InterPro" id="IPR036412">
    <property type="entry name" value="HAD-like_sf"/>
</dbReference>
<accession>A0A0R3T5G6</accession>
<dbReference type="InterPro" id="IPR023214">
    <property type="entry name" value="HAD_sf"/>
</dbReference>
<dbReference type="SUPFAM" id="SSF56784">
    <property type="entry name" value="HAD-like"/>
    <property type="match status" value="1"/>
</dbReference>
<organism evidence="1">
    <name type="scientific">Rodentolepis nana</name>
    <name type="common">Dwarf tapeworm</name>
    <name type="synonym">Hymenolepis nana</name>
    <dbReference type="NCBI Taxonomy" id="102285"/>
    <lineage>
        <taxon>Eukaryota</taxon>
        <taxon>Metazoa</taxon>
        <taxon>Spiralia</taxon>
        <taxon>Lophotrochozoa</taxon>
        <taxon>Platyhelminthes</taxon>
        <taxon>Cestoda</taxon>
        <taxon>Eucestoda</taxon>
        <taxon>Cyclophyllidea</taxon>
        <taxon>Hymenolepididae</taxon>
        <taxon>Rodentolepis</taxon>
    </lineage>
</organism>
<dbReference type="InterPro" id="IPR006357">
    <property type="entry name" value="HAD-SF_hydro_IIA"/>
</dbReference>
<reference evidence="1" key="1">
    <citation type="submission" date="2017-02" db="UniProtKB">
        <authorList>
            <consortium name="WormBaseParasite"/>
        </authorList>
    </citation>
    <scope>IDENTIFICATION</scope>
</reference>
<dbReference type="AlphaFoldDB" id="A0A0R3T5G6"/>
<dbReference type="Pfam" id="PF13344">
    <property type="entry name" value="Hydrolase_6"/>
    <property type="match status" value="1"/>
</dbReference>
<proteinExistence type="predicted"/>
<dbReference type="STRING" id="102285.A0A0R3T5G6"/>
<name>A0A0R3T5G6_RODNA</name>
<dbReference type="InterPro" id="IPR050324">
    <property type="entry name" value="CDP-alcohol_PTase-I"/>
</dbReference>
<dbReference type="NCBIfam" id="TIGR01460">
    <property type="entry name" value="HAD-SF-IIA"/>
    <property type="match status" value="1"/>
</dbReference>
<dbReference type="NCBIfam" id="TIGR01456">
    <property type="entry name" value="CECR5"/>
    <property type="match status" value="1"/>
</dbReference>
<dbReference type="GO" id="GO:0005739">
    <property type="term" value="C:mitochondrion"/>
    <property type="evidence" value="ECO:0007669"/>
    <property type="project" value="TreeGrafter"/>
</dbReference>
<dbReference type="Gene3D" id="3.40.50.1000">
    <property type="entry name" value="HAD superfamily/HAD-like"/>
    <property type="match status" value="2"/>
</dbReference>
<protein>
    <submittedName>
        <fullName evidence="1">Cat eye syndrome critical region protein 5</fullName>
    </submittedName>
</protein>
<dbReference type="PANTHER" id="PTHR14269:SF4">
    <property type="entry name" value="CAT EYE SYNDROME CRITICAL REGION PROTEIN 5"/>
    <property type="match status" value="1"/>
</dbReference>
<dbReference type="WBParaSite" id="HNAJ_0000230401-mRNA-1">
    <property type="protein sequence ID" value="HNAJ_0000230401-mRNA-1"/>
    <property type="gene ID" value="HNAJ_0000230401"/>
</dbReference>
<sequence length="464" mass="51736">LSCQILRYFFTKNKITPSTLPHTPDFGIVFDIDGVLMRGTKTIPAAVSASDMLYEKNGKWKVPVIFLTNASNVTKDAKAEEISKVLHRTVLPSQVVTPHSALRLFSTYFDKHVVVCGYGPVKHLAQSIGFKKCSTIDEISRVFPWLDACKPRNELYNGGVIVNDFSKIEAVVLLGEPERWEHSLQILLDILIQGGDLNKTPDEYLAQRSQPHLPLFACGSDLVWSSDAPSPRIALGSFLSCLQTLYERLTGRHLICTGTLGKPSPSAYMFVMVQCNAIAAKDFGATRPLKRIYCIGDNPEVDVYGANLFNLCLQNISEEVFNSSFQQVSSLVQDENPSLFPNSMPSFNFRASENEQIKAREIDWSSLIHGSGSMSQIINELSKETPKRRLDCSFEPILVTSGVYHESDGEPHNWRGLLSAHKKFPHLEFLYRPRLVSSNAAEAVSTILRMESSQESADDTKLES</sequence>
<dbReference type="PANTHER" id="PTHR14269">
    <property type="entry name" value="CDP-DIACYLGLYCEROL--GLYCEROL-3-PHOSPHATE 3-PHOSPHATIDYLTRANSFERASE-RELATED"/>
    <property type="match status" value="1"/>
</dbReference>
<dbReference type="InterPro" id="IPR006353">
    <property type="entry name" value="HAD-SF_hydro_IIA_CECR5"/>
</dbReference>
<dbReference type="GO" id="GO:0046474">
    <property type="term" value="P:glycerophospholipid biosynthetic process"/>
    <property type="evidence" value="ECO:0007669"/>
    <property type="project" value="TreeGrafter"/>
</dbReference>